<name>A0A0C6PEH7_BORBO</name>
<dbReference type="KEGG" id="bbh:BN112_4791"/>
<proteinExistence type="inferred from homology"/>
<dbReference type="EMBL" id="HE965806">
    <property type="protein sequence ID" value="CCJ56705.1"/>
    <property type="molecule type" value="Genomic_DNA"/>
</dbReference>
<sequence>MRRQILLPALAIAGAMIGAAASAQPRVETNKPISIVVPFSPGGSTDAMARILREGMAKALNEQVIVVNQPGASGSVAAAAIKRAEPDGKHLFLGTIAALSIYPVLYASRIEYDPLKDFTPVMLVATMPLVVVVPGNSPFKTLQELTAYLKKNGEQANYASAGNGSSPHLGAELYKTMAHVNAVHVPYKGGNPALLGLASGETTFMVAVAPEVKPFIEAGKLRALAVTTQQRIAELPDIPTVSESGLPGYEITSWYAFVVRAGTPPATVARLHDALATALKDNNAVNTLKGMGFLIEGGAPDQLHALMKSELAKWRQVVDTARISAK</sequence>
<dbReference type="PIRSF" id="PIRSF017082">
    <property type="entry name" value="YflP"/>
    <property type="match status" value="1"/>
</dbReference>
<keyword evidence="2" id="KW-0732">Signal</keyword>
<dbReference type="PANTHER" id="PTHR42928:SF5">
    <property type="entry name" value="BLR1237 PROTEIN"/>
    <property type="match status" value="1"/>
</dbReference>
<evidence type="ECO:0000256" key="2">
    <source>
        <dbReference type="SAM" id="SignalP"/>
    </source>
</evidence>
<dbReference type="InterPro" id="IPR042100">
    <property type="entry name" value="Bug_dom1"/>
</dbReference>
<evidence type="ECO:0000313" key="4">
    <source>
        <dbReference type="Proteomes" id="UP000007564"/>
    </source>
</evidence>
<dbReference type="InterPro" id="IPR005064">
    <property type="entry name" value="BUG"/>
</dbReference>
<dbReference type="GeneID" id="56477893"/>
<dbReference type="AlphaFoldDB" id="A0A0C6PEH7"/>
<evidence type="ECO:0000256" key="1">
    <source>
        <dbReference type="ARBA" id="ARBA00006987"/>
    </source>
</evidence>
<feature type="signal peptide" evidence="2">
    <location>
        <begin position="1"/>
        <end position="23"/>
    </location>
</feature>
<dbReference type="Pfam" id="PF03401">
    <property type="entry name" value="TctC"/>
    <property type="match status" value="1"/>
</dbReference>
<protein>
    <submittedName>
        <fullName evidence="3">Putative exported protein</fullName>
    </submittedName>
</protein>
<dbReference type="SUPFAM" id="SSF53850">
    <property type="entry name" value="Periplasmic binding protein-like II"/>
    <property type="match status" value="1"/>
</dbReference>
<evidence type="ECO:0000313" key="3">
    <source>
        <dbReference type="EMBL" id="CCJ56705.1"/>
    </source>
</evidence>
<dbReference type="Proteomes" id="UP000007564">
    <property type="component" value="Chromosome"/>
</dbReference>
<dbReference type="Gene3D" id="3.40.190.150">
    <property type="entry name" value="Bordetella uptake gene, domain 1"/>
    <property type="match status" value="1"/>
</dbReference>
<organism evidence="3 4">
    <name type="scientific">Bordetella bronchiseptica 253</name>
    <dbReference type="NCBI Taxonomy" id="568707"/>
    <lineage>
        <taxon>Bacteria</taxon>
        <taxon>Pseudomonadati</taxon>
        <taxon>Pseudomonadota</taxon>
        <taxon>Betaproteobacteria</taxon>
        <taxon>Burkholderiales</taxon>
        <taxon>Alcaligenaceae</taxon>
        <taxon>Bordetella</taxon>
    </lineage>
</organism>
<dbReference type="RefSeq" id="WP_003813537.1">
    <property type="nucleotide sequence ID" value="NC_019382.1"/>
</dbReference>
<reference evidence="3 4" key="1">
    <citation type="journal article" date="2012" name="BMC Genomics">
        <title>Comparative genomics of the classical Bordetella subspecies: the evolution and exchange of virulence-associated diversity amongst closely related pathogens.</title>
        <authorList>
            <person name="Park J."/>
            <person name="Zhang Y."/>
            <person name="Buboltz A.M."/>
            <person name="Zhang X."/>
            <person name="Schuster S.C."/>
            <person name="Ahuja U."/>
            <person name="Liu M."/>
            <person name="Miller J.F."/>
            <person name="Sebaihia M."/>
            <person name="Bentley S.D."/>
            <person name="Parkhill J."/>
            <person name="Harvill E.T."/>
        </authorList>
    </citation>
    <scope>NUCLEOTIDE SEQUENCE [LARGE SCALE GENOMIC DNA]</scope>
    <source>
        <strain evidence="3 4">253</strain>
    </source>
</reference>
<gene>
    <name evidence="3" type="ORF">BN112_4791</name>
</gene>
<dbReference type="Gene3D" id="3.40.190.10">
    <property type="entry name" value="Periplasmic binding protein-like II"/>
    <property type="match status" value="1"/>
</dbReference>
<dbReference type="OrthoDB" id="8627838at2"/>
<dbReference type="PANTHER" id="PTHR42928">
    <property type="entry name" value="TRICARBOXYLATE-BINDING PROTEIN"/>
    <property type="match status" value="1"/>
</dbReference>
<accession>A0A0C6PEH7</accession>
<dbReference type="HOGENOM" id="CLU_045683_0_2_4"/>
<dbReference type="CDD" id="cd07012">
    <property type="entry name" value="PBP2_Bug_TTT"/>
    <property type="match status" value="1"/>
</dbReference>
<feature type="chain" id="PRO_5002190242" evidence="2">
    <location>
        <begin position="24"/>
        <end position="326"/>
    </location>
</feature>
<comment type="similarity">
    <text evidence="1">Belongs to the UPF0065 (bug) family.</text>
</comment>